<protein>
    <submittedName>
        <fullName evidence="3">Uncharacterized protein</fullName>
    </submittedName>
</protein>
<feature type="region of interest" description="Disordered" evidence="1">
    <location>
        <begin position="88"/>
        <end position="108"/>
    </location>
</feature>
<feature type="signal peptide" evidence="2">
    <location>
        <begin position="1"/>
        <end position="28"/>
    </location>
</feature>
<dbReference type="Proteomes" id="UP001596956">
    <property type="component" value="Unassembled WGS sequence"/>
</dbReference>
<reference evidence="4" key="1">
    <citation type="journal article" date="2019" name="Int. J. Syst. Evol. Microbiol.">
        <title>The Global Catalogue of Microorganisms (GCM) 10K type strain sequencing project: providing services to taxonomists for standard genome sequencing and annotation.</title>
        <authorList>
            <consortium name="The Broad Institute Genomics Platform"/>
            <consortium name="The Broad Institute Genome Sequencing Center for Infectious Disease"/>
            <person name="Wu L."/>
            <person name="Ma J."/>
        </authorList>
    </citation>
    <scope>NUCLEOTIDE SEQUENCE [LARGE SCALE GENOMIC DNA]</scope>
    <source>
        <strain evidence="4">CCUG 63369</strain>
    </source>
</reference>
<evidence type="ECO:0000313" key="3">
    <source>
        <dbReference type="EMBL" id="MFD0804356.1"/>
    </source>
</evidence>
<accession>A0ABW3BLZ2</accession>
<gene>
    <name evidence="3" type="ORF">ACFQZU_23980</name>
</gene>
<organism evidence="3 4">
    <name type="scientific">Streptomonospora algeriensis</name>
    <dbReference type="NCBI Taxonomy" id="995084"/>
    <lineage>
        <taxon>Bacteria</taxon>
        <taxon>Bacillati</taxon>
        <taxon>Actinomycetota</taxon>
        <taxon>Actinomycetes</taxon>
        <taxon>Streptosporangiales</taxon>
        <taxon>Nocardiopsidaceae</taxon>
        <taxon>Streptomonospora</taxon>
    </lineage>
</organism>
<comment type="caution">
    <text evidence="3">The sequence shown here is derived from an EMBL/GenBank/DDBJ whole genome shotgun (WGS) entry which is preliminary data.</text>
</comment>
<evidence type="ECO:0000256" key="1">
    <source>
        <dbReference type="SAM" id="MobiDB-lite"/>
    </source>
</evidence>
<dbReference type="EMBL" id="JBHTHR010001587">
    <property type="protein sequence ID" value="MFD0804356.1"/>
    <property type="molecule type" value="Genomic_DNA"/>
</dbReference>
<feature type="non-terminal residue" evidence="3">
    <location>
        <position position="108"/>
    </location>
</feature>
<keyword evidence="2" id="KW-0732">Signal</keyword>
<name>A0ABW3BLZ2_9ACTN</name>
<proteinExistence type="predicted"/>
<feature type="chain" id="PRO_5045260925" evidence="2">
    <location>
        <begin position="29"/>
        <end position="108"/>
    </location>
</feature>
<keyword evidence="4" id="KW-1185">Reference proteome</keyword>
<sequence>MNRYRASIPRWGTGLLAAAVLTPSGCTAGAGGEKGGSESAPAHGFTSDHAEQPVEAPEDPQRIVAIGWAGTPLSRFGRLEKRVLEDLWAPGGFSAQPPRAAAGARRGP</sequence>
<evidence type="ECO:0000256" key="2">
    <source>
        <dbReference type="SAM" id="SignalP"/>
    </source>
</evidence>
<feature type="compositionally biased region" description="Low complexity" evidence="1">
    <location>
        <begin position="97"/>
        <end position="108"/>
    </location>
</feature>
<feature type="region of interest" description="Disordered" evidence="1">
    <location>
        <begin position="24"/>
        <end position="57"/>
    </location>
</feature>
<evidence type="ECO:0000313" key="4">
    <source>
        <dbReference type="Proteomes" id="UP001596956"/>
    </source>
</evidence>